<name>A0A368F6F2_ANCCA</name>
<accession>A0A368F6F2</accession>
<dbReference type="GO" id="GO:0003824">
    <property type="term" value="F:catalytic activity"/>
    <property type="evidence" value="ECO:0007669"/>
    <property type="project" value="InterPro"/>
</dbReference>
<gene>
    <name evidence="1" type="ORF">ANCCAN_27099</name>
</gene>
<proteinExistence type="predicted"/>
<evidence type="ECO:0000313" key="1">
    <source>
        <dbReference type="EMBL" id="RCN27168.1"/>
    </source>
</evidence>
<keyword evidence="2" id="KW-1185">Reference proteome</keyword>
<sequence>MVSAKNEERGFMERAFELAEEALANSEVPVGCVFTYQGREVCT</sequence>
<reference evidence="1 2" key="1">
    <citation type="submission" date="2014-10" db="EMBL/GenBank/DDBJ databases">
        <title>Draft genome of the hookworm Ancylostoma caninum.</title>
        <authorList>
            <person name="Mitreva M."/>
        </authorList>
    </citation>
    <scope>NUCLEOTIDE SEQUENCE [LARGE SCALE GENOMIC DNA]</scope>
    <source>
        <strain evidence="1 2">Baltimore</strain>
    </source>
</reference>
<dbReference type="EMBL" id="JOJR01004767">
    <property type="protein sequence ID" value="RCN27168.1"/>
    <property type="molecule type" value="Genomic_DNA"/>
</dbReference>
<dbReference type="InterPro" id="IPR016193">
    <property type="entry name" value="Cytidine_deaminase-like"/>
</dbReference>
<protein>
    <recommendedName>
        <fullName evidence="3">CMP/dCMP-type deaminase domain-containing protein</fullName>
    </recommendedName>
</protein>
<evidence type="ECO:0000313" key="2">
    <source>
        <dbReference type="Proteomes" id="UP000252519"/>
    </source>
</evidence>
<dbReference type="Gene3D" id="3.40.140.10">
    <property type="entry name" value="Cytidine Deaminase, domain 2"/>
    <property type="match status" value="1"/>
</dbReference>
<dbReference type="Proteomes" id="UP000252519">
    <property type="component" value="Unassembled WGS sequence"/>
</dbReference>
<dbReference type="AlphaFoldDB" id="A0A368F6F2"/>
<dbReference type="SUPFAM" id="SSF53927">
    <property type="entry name" value="Cytidine deaminase-like"/>
    <property type="match status" value="1"/>
</dbReference>
<comment type="caution">
    <text evidence="1">The sequence shown here is derived from an EMBL/GenBank/DDBJ whole genome shotgun (WGS) entry which is preliminary data.</text>
</comment>
<evidence type="ECO:0008006" key="3">
    <source>
        <dbReference type="Google" id="ProtNLM"/>
    </source>
</evidence>
<organism evidence="1 2">
    <name type="scientific">Ancylostoma caninum</name>
    <name type="common">Dog hookworm</name>
    <dbReference type="NCBI Taxonomy" id="29170"/>
    <lineage>
        <taxon>Eukaryota</taxon>
        <taxon>Metazoa</taxon>
        <taxon>Ecdysozoa</taxon>
        <taxon>Nematoda</taxon>
        <taxon>Chromadorea</taxon>
        <taxon>Rhabditida</taxon>
        <taxon>Rhabditina</taxon>
        <taxon>Rhabditomorpha</taxon>
        <taxon>Strongyloidea</taxon>
        <taxon>Ancylostomatidae</taxon>
        <taxon>Ancylostomatinae</taxon>
        <taxon>Ancylostoma</taxon>
    </lineage>
</organism>